<dbReference type="InterPro" id="IPR050327">
    <property type="entry name" value="Proton-linked_MCT"/>
</dbReference>
<comment type="caution">
    <text evidence="6">The sequence shown here is derived from an EMBL/GenBank/DDBJ whole genome shotgun (WGS) entry which is preliminary data.</text>
</comment>
<keyword evidence="2 4" id="KW-1133">Transmembrane helix</keyword>
<feature type="transmembrane region" description="Helical" evidence="4">
    <location>
        <begin position="123"/>
        <end position="144"/>
    </location>
</feature>
<sequence length="424" mass="44611">MSPTQSSPQSPPHSPTRMTIMRAKKWFPWLVLLSGCLVLSLNLGVRQSLGLFIPDMLNDTGWNAATFGLAFAIQNLMWGISAPIAGAIADRFGTARTLIGGGIVYALGLYLMGTSAFPGELYLTAGFLIGTGVGITSFPVVLAAISRVFSNEKRSFALGLASAGGSVGQLVMAPTTQALNSSLGYVSALVILAAISMLIIPAAFAMTGKAEGNSPTAPPDLGPQGLAAAFHEARKHRGFALLNAGFFVCGFHIAVIATHLPTFTELCGLPRSVAAEGLALIGLFNIVGTLTAGWAGGKWRKKYGLSFIYGMRALVIVIFIFAPKTSETILLFSASMGALWLSTVPLTSGLIAQVFGPRYMATLFGIVMLSHQIGAFFGAWMGGIVYDLTGNFDAVWWASVALGVFAAIVHMPIDDRELRVAARG</sequence>
<dbReference type="SUPFAM" id="SSF103473">
    <property type="entry name" value="MFS general substrate transporter"/>
    <property type="match status" value="1"/>
</dbReference>
<evidence type="ECO:0000256" key="4">
    <source>
        <dbReference type="SAM" id="Phobius"/>
    </source>
</evidence>
<feature type="transmembrane region" description="Helical" evidence="4">
    <location>
        <begin position="328"/>
        <end position="352"/>
    </location>
</feature>
<evidence type="ECO:0000313" key="7">
    <source>
        <dbReference type="Proteomes" id="UP000556869"/>
    </source>
</evidence>
<feature type="domain" description="Major facilitator superfamily (MFS) profile" evidence="5">
    <location>
        <begin position="28"/>
        <end position="418"/>
    </location>
</feature>
<evidence type="ECO:0000256" key="1">
    <source>
        <dbReference type="ARBA" id="ARBA00022692"/>
    </source>
</evidence>
<evidence type="ECO:0000256" key="3">
    <source>
        <dbReference type="ARBA" id="ARBA00023136"/>
    </source>
</evidence>
<dbReference type="InterPro" id="IPR036259">
    <property type="entry name" value="MFS_trans_sf"/>
</dbReference>
<keyword evidence="7" id="KW-1185">Reference proteome</keyword>
<organism evidence="6 7">
    <name type="scientific">Thalassospira tepidiphila</name>
    <dbReference type="NCBI Taxonomy" id="393657"/>
    <lineage>
        <taxon>Bacteria</taxon>
        <taxon>Pseudomonadati</taxon>
        <taxon>Pseudomonadota</taxon>
        <taxon>Alphaproteobacteria</taxon>
        <taxon>Rhodospirillales</taxon>
        <taxon>Thalassospiraceae</taxon>
        <taxon>Thalassospira</taxon>
    </lineage>
</organism>
<accession>A0ABX0X2N6</accession>
<keyword evidence="3 4" id="KW-0472">Membrane</keyword>
<evidence type="ECO:0000259" key="5">
    <source>
        <dbReference type="PROSITE" id="PS50850"/>
    </source>
</evidence>
<feature type="transmembrane region" description="Helical" evidence="4">
    <location>
        <begin position="394"/>
        <end position="413"/>
    </location>
</feature>
<dbReference type="Pfam" id="PF07690">
    <property type="entry name" value="MFS_1"/>
    <property type="match status" value="1"/>
</dbReference>
<feature type="transmembrane region" description="Helical" evidence="4">
    <location>
        <begin position="62"/>
        <end position="85"/>
    </location>
</feature>
<name>A0ABX0X2N6_9PROT</name>
<feature type="transmembrane region" description="Helical" evidence="4">
    <location>
        <begin position="277"/>
        <end position="296"/>
    </location>
</feature>
<dbReference type="InterPro" id="IPR020846">
    <property type="entry name" value="MFS_dom"/>
</dbReference>
<dbReference type="Proteomes" id="UP000556869">
    <property type="component" value="Unassembled WGS sequence"/>
</dbReference>
<evidence type="ECO:0000256" key="2">
    <source>
        <dbReference type="ARBA" id="ARBA00022989"/>
    </source>
</evidence>
<dbReference type="InterPro" id="IPR011701">
    <property type="entry name" value="MFS"/>
</dbReference>
<dbReference type="EMBL" id="JAATJD010000003">
    <property type="protein sequence ID" value="NJB75906.1"/>
    <property type="molecule type" value="Genomic_DNA"/>
</dbReference>
<feature type="transmembrane region" description="Helical" evidence="4">
    <location>
        <begin position="239"/>
        <end position="257"/>
    </location>
</feature>
<feature type="transmembrane region" description="Helical" evidence="4">
    <location>
        <begin position="97"/>
        <end position="117"/>
    </location>
</feature>
<dbReference type="RefSeq" id="WP_245227922.1">
    <property type="nucleotide sequence ID" value="NZ_BAAAEQ010000003.1"/>
</dbReference>
<keyword evidence="1 4" id="KW-0812">Transmembrane</keyword>
<dbReference type="PANTHER" id="PTHR11360">
    <property type="entry name" value="MONOCARBOXYLATE TRANSPORTER"/>
    <property type="match status" value="1"/>
</dbReference>
<evidence type="ECO:0000313" key="6">
    <source>
        <dbReference type="EMBL" id="NJB75906.1"/>
    </source>
</evidence>
<reference evidence="6 7" key="1">
    <citation type="submission" date="2020-03" db="EMBL/GenBank/DDBJ databases">
        <title>Genomic Encyclopedia of Type Strains, Phase IV (KMG-IV): sequencing the most valuable type-strain genomes for metagenomic binning, comparative biology and taxonomic classification.</title>
        <authorList>
            <person name="Goeker M."/>
        </authorList>
    </citation>
    <scope>NUCLEOTIDE SEQUENCE [LARGE SCALE GENOMIC DNA]</scope>
    <source>
        <strain evidence="6 7">DSM 18888</strain>
    </source>
</reference>
<feature type="transmembrane region" description="Helical" evidence="4">
    <location>
        <begin position="303"/>
        <end position="322"/>
    </location>
</feature>
<feature type="transmembrane region" description="Helical" evidence="4">
    <location>
        <begin position="185"/>
        <end position="205"/>
    </location>
</feature>
<protein>
    <submittedName>
        <fullName evidence="6">MFS family arabinose efflux permease</fullName>
    </submittedName>
</protein>
<proteinExistence type="predicted"/>
<gene>
    <name evidence="6" type="ORF">GGR96_003028</name>
</gene>
<feature type="transmembrane region" description="Helical" evidence="4">
    <location>
        <begin position="156"/>
        <end position="173"/>
    </location>
</feature>
<feature type="transmembrane region" description="Helical" evidence="4">
    <location>
        <begin position="359"/>
        <end position="382"/>
    </location>
</feature>
<dbReference type="PROSITE" id="PS50850">
    <property type="entry name" value="MFS"/>
    <property type="match status" value="1"/>
</dbReference>
<dbReference type="PANTHER" id="PTHR11360:SF284">
    <property type="entry name" value="EG:103B4.3 PROTEIN-RELATED"/>
    <property type="match status" value="1"/>
</dbReference>
<dbReference type="Gene3D" id="1.20.1250.20">
    <property type="entry name" value="MFS general substrate transporter like domains"/>
    <property type="match status" value="2"/>
</dbReference>
<dbReference type="CDD" id="cd17355">
    <property type="entry name" value="MFS_YcxA_like"/>
    <property type="match status" value="1"/>
</dbReference>